<dbReference type="OrthoDB" id="10257972at2759"/>
<evidence type="ECO:0008006" key="6">
    <source>
        <dbReference type="Google" id="ProtNLM"/>
    </source>
</evidence>
<evidence type="ECO:0000256" key="1">
    <source>
        <dbReference type="ARBA" id="ARBA00005369"/>
    </source>
</evidence>
<name>A0A813LUU5_POLGL</name>
<dbReference type="SUPFAM" id="SSF53335">
    <property type="entry name" value="S-adenosyl-L-methionine-dependent methyltransferases"/>
    <property type="match status" value="1"/>
</dbReference>
<dbReference type="InterPro" id="IPR029063">
    <property type="entry name" value="SAM-dependent_MTases_sf"/>
</dbReference>
<sequence length="119" mass="13397">MPLRHGKLHLSAPDIYGKALESLMPLQPGMSFLNIGSGTGYFNSLVSELIGPQSANHGIDIWPECLAHARERCSRLGKRHLQFTLGNVYQLNVNDTMRYDRIYVGACANSRSKYLYRLD</sequence>
<dbReference type="Gene3D" id="3.40.50.150">
    <property type="entry name" value="Vaccinia Virus protein VP39"/>
    <property type="match status" value="1"/>
</dbReference>
<evidence type="ECO:0000313" key="2">
    <source>
        <dbReference type="EMBL" id="CAE8619625.1"/>
    </source>
</evidence>
<dbReference type="GO" id="GO:0005737">
    <property type="term" value="C:cytoplasm"/>
    <property type="evidence" value="ECO:0007669"/>
    <property type="project" value="TreeGrafter"/>
</dbReference>
<reference evidence="3" key="1">
    <citation type="submission" date="2021-02" db="EMBL/GenBank/DDBJ databases">
        <authorList>
            <person name="Dougan E. K."/>
            <person name="Rhodes N."/>
            <person name="Thang M."/>
            <person name="Chan C."/>
        </authorList>
    </citation>
    <scope>NUCLEOTIDE SEQUENCE</scope>
</reference>
<evidence type="ECO:0000313" key="4">
    <source>
        <dbReference type="Proteomes" id="UP000626109"/>
    </source>
</evidence>
<keyword evidence="5" id="KW-1185">Reference proteome</keyword>
<comment type="similarity">
    <text evidence="1">Belongs to the methyltransferase superfamily. L-isoaspartyl/D-aspartyl protein methyltransferase family.</text>
</comment>
<dbReference type="GO" id="GO:0004719">
    <property type="term" value="F:protein-L-isoaspartate (D-aspartate) O-methyltransferase activity"/>
    <property type="evidence" value="ECO:0007669"/>
    <property type="project" value="InterPro"/>
</dbReference>
<proteinExistence type="inferred from homology"/>
<evidence type="ECO:0000313" key="3">
    <source>
        <dbReference type="EMBL" id="CAE8738444.1"/>
    </source>
</evidence>
<dbReference type="PANTHER" id="PTHR11579:SF9">
    <property type="entry name" value="PROTEIN-L-ISOASPARTATE O-METHYLTRANSFERASE"/>
    <property type="match status" value="1"/>
</dbReference>
<dbReference type="AlphaFoldDB" id="A0A813LUU5"/>
<organism evidence="3 4">
    <name type="scientific">Polarella glacialis</name>
    <name type="common">Dinoflagellate</name>
    <dbReference type="NCBI Taxonomy" id="89957"/>
    <lineage>
        <taxon>Eukaryota</taxon>
        <taxon>Sar</taxon>
        <taxon>Alveolata</taxon>
        <taxon>Dinophyceae</taxon>
        <taxon>Suessiales</taxon>
        <taxon>Suessiaceae</taxon>
        <taxon>Polarella</taxon>
    </lineage>
</organism>
<gene>
    <name evidence="2" type="ORF">PGLA1383_LOCUS37211</name>
    <name evidence="3" type="ORF">PGLA2088_LOCUS49194</name>
</gene>
<evidence type="ECO:0000313" key="5">
    <source>
        <dbReference type="Proteomes" id="UP000654075"/>
    </source>
</evidence>
<dbReference type="PANTHER" id="PTHR11579">
    <property type="entry name" value="PROTEIN-L-ISOASPARTATE O-METHYLTRANSFERASE"/>
    <property type="match status" value="1"/>
</dbReference>
<dbReference type="EMBL" id="CAJNNV010027187">
    <property type="protein sequence ID" value="CAE8619625.1"/>
    <property type="molecule type" value="Genomic_DNA"/>
</dbReference>
<dbReference type="Pfam" id="PF01135">
    <property type="entry name" value="PCMT"/>
    <property type="match status" value="1"/>
</dbReference>
<dbReference type="InterPro" id="IPR000682">
    <property type="entry name" value="PCMT"/>
</dbReference>
<dbReference type="EMBL" id="CAJNNW010036945">
    <property type="protein sequence ID" value="CAE8738444.1"/>
    <property type="molecule type" value="Genomic_DNA"/>
</dbReference>
<dbReference type="Proteomes" id="UP000626109">
    <property type="component" value="Unassembled WGS sequence"/>
</dbReference>
<protein>
    <recommendedName>
        <fullName evidence="6">Protein-L-isoaspartate O-methyltransferase</fullName>
    </recommendedName>
</protein>
<accession>A0A813LUU5</accession>
<comment type="caution">
    <text evidence="3">The sequence shown here is derived from an EMBL/GenBank/DDBJ whole genome shotgun (WGS) entry which is preliminary data.</text>
</comment>
<dbReference type="Proteomes" id="UP000654075">
    <property type="component" value="Unassembled WGS sequence"/>
</dbReference>